<dbReference type="SUPFAM" id="SSF52540">
    <property type="entry name" value="P-loop containing nucleoside triphosphate hydrolases"/>
    <property type="match status" value="1"/>
</dbReference>
<dbReference type="SMART" id="SM00487">
    <property type="entry name" value="DEXDc"/>
    <property type="match status" value="1"/>
</dbReference>
<accession>A0A7J0CZL9</accession>
<proteinExistence type="predicted"/>
<reference evidence="4 5" key="1">
    <citation type="submission" date="2020-05" db="EMBL/GenBank/DDBJ databases">
        <title>Whole genome shotgun sequence of Streptomyces microflavus NBRC 13062.</title>
        <authorList>
            <person name="Komaki H."/>
            <person name="Tamura T."/>
        </authorList>
    </citation>
    <scope>NUCLEOTIDE SEQUENCE [LARGE SCALE GENOMIC DNA]</scope>
    <source>
        <strain evidence="4 5">NBRC 13062</strain>
    </source>
</reference>
<dbReference type="PANTHER" id="PTHR30195">
    <property type="entry name" value="TYPE I SITE-SPECIFIC DEOXYRIBONUCLEASE PROTEIN SUBUNIT M AND R"/>
    <property type="match status" value="1"/>
</dbReference>
<dbReference type="PANTHER" id="PTHR30195:SF15">
    <property type="entry name" value="TYPE I RESTRICTION ENZYME HINDI ENDONUCLEASE SUBUNIT"/>
    <property type="match status" value="1"/>
</dbReference>
<dbReference type="InterPro" id="IPR027417">
    <property type="entry name" value="P-loop_NTPase"/>
</dbReference>
<organism evidence="4 5">
    <name type="scientific">Streptomyces microflavus</name>
    <name type="common">Streptomyces lipmanii</name>
    <dbReference type="NCBI Taxonomy" id="1919"/>
    <lineage>
        <taxon>Bacteria</taxon>
        <taxon>Bacillati</taxon>
        <taxon>Actinomycetota</taxon>
        <taxon>Actinomycetes</taxon>
        <taxon>Kitasatosporales</taxon>
        <taxon>Streptomycetaceae</taxon>
        <taxon>Streptomyces</taxon>
    </lineage>
</organism>
<dbReference type="InterPro" id="IPR014001">
    <property type="entry name" value="Helicase_ATP-bd"/>
</dbReference>
<dbReference type="Gene3D" id="3.40.50.300">
    <property type="entry name" value="P-loop containing nucleotide triphosphate hydrolases"/>
    <property type="match status" value="2"/>
</dbReference>
<evidence type="ECO:0000256" key="2">
    <source>
        <dbReference type="SAM" id="MobiDB-lite"/>
    </source>
</evidence>
<evidence type="ECO:0000256" key="1">
    <source>
        <dbReference type="ARBA" id="ARBA00022747"/>
    </source>
</evidence>
<dbReference type="InterPro" id="IPR040980">
    <property type="entry name" value="SWI2_SNF2"/>
</dbReference>
<feature type="region of interest" description="Disordered" evidence="2">
    <location>
        <begin position="688"/>
        <end position="710"/>
    </location>
</feature>
<dbReference type="Proteomes" id="UP000498740">
    <property type="component" value="Unassembled WGS sequence"/>
</dbReference>
<evidence type="ECO:0000313" key="4">
    <source>
        <dbReference type="EMBL" id="GFN07364.1"/>
    </source>
</evidence>
<dbReference type="InterPro" id="IPR051268">
    <property type="entry name" value="Type-I_R_enzyme_R_subunit"/>
</dbReference>
<protein>
    <recommendedName>
        <fullName evidence="3">Helicase ATP-binding domain-containing protein</fullName>
    </recommendedName>
</protein>
<feature type="compositionally biased region" description="Acidic residues" evidence="2">
    <location>
        <begin position="250"/>
        <end position="272"/>
    </location>
</feature>
<keyword evidence="1" id="KW-0680">Restriction system</keyword>
<dbReference type="PROSITE" id="PS51192">
    <property type="entry name" value="HELICASE_ATP_BIND_1"/>
    <property type="match status" value="1"/>
</dbReference>
<dbReference type="AlphaFoldDB" id="A0A7J0CZL9"/>
<gene>
    <name evidence="4" type="ORF">Smic_59200</name>
</gene>
<comment type="caution">
    <text evidence="4">The sequence shown here is derived from an EMBL/GenBank/DDBJ whole genome shotgun (WGS) entry which is preliminary data.</text>
</comment>
<dbReference type="InterPro" id="IPR055180">
    <property type="entry name" value="HsdR_RecA-like_helicase_dom_2"/>
</dbReference>
<name>A0A7J0CZL9_STRMI</name>
<dbReference type="GO" id="GO:0009307">
    <property type="term" value="P:DNA restriction-modification system"/>
    <property type="evidence" value="ECO:0007669"/>
    <property type="project" value="UniProtKB-KW"/>
</dbReference>
<dbReference type="Gene3D" id="3.90.1570.50">
    <property type="match status" value="1"/>
</dbReference>
<feature type="domain" description="Helicase ATP-binding" evidence="3">
    <location>
        <begin position="152"/>
        <end position="344"/>
    </location>
</feature>
<dbReference type="EMBL" id="BLWD01000001">
    <property type="protein sequence ID" value="GFN07364.1"/>
    <property type="molecule type" value="Genomic_DNA"/>
</dbReference>
<sequence>MQGPLLTETDSRAALDAAVDQVIGYAGAGSAAPVAEFVRYAQVLIGTDRDHAELGTVTAGPEHFAPWRTVRPRSEANVRADVGKSESTPLTAQDVLVAGLLYPAHLFTLVRDFTTWAGHGNRAGKIIGRYQQFRAVLTLSTRLRDRSEAVAAERDVSQRGGVVWHTQGSGKSLTMAFLVRHLRSNPDLAGHKVVVVTDRIDLEKQIRRSLGASDEKVHRASSVKSARKYLAVDVPDLVLITLQKARKDDMADDGSAESLGEETEDTDEDEPDEKGNEARIHNLVANPHHTVVVLIDEAHRGNAHWQHARLRAMLPNAVLVGFTGTPIIDKRRKTTEKIFGAFADTYTLRDAERDGSVVPVRYEAYAVPLEVIEKAALDAKFDEKIPGDPQQRIRVLNKFARRKEILEAPSVIAAKAGHILDHWATSALPDRFGAQVVAVSRLAAVRYRTALLAARNRLLERLDALDLDLAHDPLAALHATDEERELLNLLPHRHILASLDAAVVISKSQPGKPKDPEEWRCWTTKPHQDAHIARFRDGIGDPLTAADDPSWVVDPHGTVSPGWGTAAADGEVWHETTQGEEDGQREGEPTEDAESEQAPMAFLIVQSMLLTGFDAPVEQVLYLDRAMKGAGLLQAVARTNRPWRAKKWGQVVDFIGIGPELARSLAAYDQEHLRQVFGYDDVSVDHLDRTLGDGPNEESGVGSDDSRRAEPAREGLLLQSDVAANVLLSDLDKKIRAFLGMDAALLADETRREDLLARLVDPSLRGEFDELVRDFLTAVNAVLPRPEALRYEGAARQLGETQILVRRRYLDGRDQFSPRRYGAKVRQLISQHLRVTRIEQRVPPVELTDANFMERVNANRDPRARTAYMTSSLDLHITAHIASDRGRYTKFSERLDEITRRMAQDFEQAAADLTDLIQDVNAPAEEPDEAGGLAPGPSSPSTDFCVSNSTNQGRPEYRREPTSTRQPRDWRRTSLCWCGRHSSSRWPTRRTGSARCCVSSWSCVSTWTGTTPVRSPTFCWSWRSNGGRTSSGIARTLRRSRQR</sequence>
<feature type="region of interest" description="Disordered" evidence="2">
    <location>
        <begin position="925"/>
        <end position="966"/>
    </location>
</feature>
<feature type="compositionally biased region" description="Basic and acidic residues" evidence="2">
    <location>
        <begin position="955"/>
        <end position="966"/>
    </location>
</feature>
<feature type="region of interest" description="Disordered" evidence="2">
    <location>
        <begin position="576"/>
        <end position="596"/>
    </location>
</feature>
<evidence type="ECO:0000259" key="3">
    <source>
        <dbReference type="PROSITE" id="PS51192"/>
    </source>
</evidence>
<dbReference type="CDD" id="cd18800">
    <property type="entry name" value="SF2_C_EcoR124I-like"/>
    <property type="match status" value="1"/>
</dbReference>
<feature type="region of interest" description="Disordered" evidence="2">
    <location>
        <begin position="249"/>
        <end position="275"/>
    </location>
</feature>
<dbReference type="Pfam" id="PF22679">
    <property type="entry name" value="T1R_D3-like"/>
    <property type="match status" value="1"/>
</dbReference>
<feature type="compositionally biased region" description="Polar residues" evidence="2">
    <location>
        <begin position="939"/>
        <end position="953"/>
    </location>
</feature>
<dbReference type="Pfam" id="PF18766">
    <property type="entry name" value="SWI2_SNF2"/>
    <property type="match status" value="1"/>
</dbReference>
<evidence type="ECO:0000313" key="5">
    <source>
        <dbReference type="Proteomes" id="UP000498740"/>
    </source>
</evidence>